<keyword evidence="10" id="KW-1185">Reference proteome</keyword>
<organism evidence="9 10">
    <name type="scientific">Clunio marinus</name>
    <dbReference type="NCBI Taxonomy" id="568069"/>
    <lineage>
        <taxon>Eukaryota</taxon>
        <taxon>Metazoa</taxon>
        <taxon>Ecdysozoa</taxon>
        <taxon>Arthropoda</taxon>
        <taxon>Hexapoda</taxon>
        <taxon>Insecta</taxon>
        <taxon>Pterygota</taxon>
        <taxon>Neoptera</taxon>
        <taxon>Endopterygota</taxon>
        <taxon>Diptera</taxon>
        <taxon>Nematocera</taxon>
        <taxon>Chironomoidea</taxon>
        <taxon>Chironomidae</taxon>
        <taxon>Clunio</taxon>
    </lineage>
</organism>
<keyword evidence="7" id="KW-1015">Disulfide bond</keyword>
<evidence type="ECO:0000256" key="4">
    <source>
        <dbReference type="ARBA" id="ARBA00022638"/>
    </source>
</evidence>
<reference evidence="9 10" key="1">
    <citation type="submission" date="2015-04" db="EMBL/GenBank/DDBJ databases">
        <authorList>
            <person name="Syromyatnikov M.Y."/>
            <person name="Popov V.N."/>
        </authorList>
    </citation>
    <scope>NUCLEOTIDE SEQUENCE [LARGE SCALE GENOMIC DNA]</scope>
</reference>
<dbReference type="EC" id="3.2.1.17" evidence="2"/>
<dbReference type="GO" id="GO:0042742">
    <property type="term" value="P:defense response to bacterium"/>
    <property type="evidence" value="ECO:0007669"/>
    <property type="project" value="UniProtKB-KW"/>
</dbReference>
<dbReference type="AlphaFoldDB" id="A0A1J1I5Y4"/>
<evidence type="ECO:0000256" key="6">
    <source>
        <dbReference type="ARBA" id="ARBA00023295"/>
    </source>
</evidence>
<feature type="chain" id="PRO_5013357550" description="lysozyme" evidence="8">
    <location>
        <begin position="23"/>
        <end position="105"/>
    </location>
</feature>
<dbReference type="Proteomes" id="UP000183832">
    <property type="component" value="Unassembled WGS sequence"/>
</dbReference>
<evidence type="ECO:0000256" key="3">
    <source>
        <dbReference type="ARBA" id="ARBA00022529"/>
    </source>
</evidence>
<dbReference type="OrthoDB" id="6337871at2759"/>
<dbReference type="EMBL" id="CVRI01000042">
    <property type="protein sequence ID" value="CRK95595.1"/>
    <property type="molecule type" value="Genomic_DNA"/>
</dbReference>
<dbReference type="Gene3D" id="1.10.530.10">
    <property type="match status" value="1"/>
</dbReference>
<evidence type="ECO:0000256" key="5">
    <source>
        <dbReference type="ARBA" id="ARBA00022801"/>
    </source>
</evidence>
<keyword evidence="8" id="KW-0732">Signal</keyword>
<dbReference type="PROSITE" id="PS51909">
    <property type="entry name" value="LYSOZYME_I"/>
    <property type="match status" value="1"/>
</dbReference>
<evidence type="ECO:0000256" key="8">
    <source>
        <dbReference type="SAM" id="SignalP"/>
    </source>
</evidence>
<evidence type="ECO:0000256" key="7">
    <source>
        <dbReference type="PIRSR" id="PIRSR608597-3"/>
    </source>
</evidence>
<feature type="signal peptide" evidence="8">
    <location>
        <begin position="1"/>
        <end position="22"/>
    </location>
</feature>
<proteinExistence type="predicted"/>
<feature type="disulfide bond" evidence="7">
    <location>
        <begin position="48"/>
        <end position="54"/>
    </location>
</feature>
<keyword evidence="4" id="KW-0081">Bacteriolytic enzyme</keyword>
<dbReference type="Pfam" id="PF05497">
    <property type="entry name" value="Destabilase"/>
    <property type="match status" value="1"/>
</dbReference>
<feature type="disulfide bond" evidence="7">
    <location>
        <begin position="60"/>
        <end position="65"/>
    </location>
</feature>
<keyword evidence="3" id="KW-0929">Antimicrobial</keyword>
<keyword evidence="6" id="KW-0326">Glycosidase</keyword>
<evidence type="ECO:0000313" key="9">
    <source>
        <dbReference type="EMBL" id="CRK95595.1"/>
    </source>
</evidence>
<sequence>MSSPMLLKLCAVFCLLMIGTLADVSHLANNNVNSNDLLVTDTCLGCICEASSGCDRNLKCNGDVCGMFRITWAYWSDSGKPTQQGESVDSETECLEYALSKPQSG</sequence>
<evidence type="ECO:0000313" key="10">
    <source>
        <dbReference type="Proteomes" id="UP000183832"/>
    </source>
</evidence>
<accession>A0A1J1I5Y4</accession>
<evidence type="ECO:0000256" key="2">
    <source>
        <dbReference type="ARBA" id="ARBA00012732"/>
    </source>
</evidence>
<protein>
    <recommendedName>
        <fullName evidence="2">lysozyme</fullName>
        <ecNumber evidence="2">3.2.1.17</ecNumber>
    </recommendedName>
</protein>
<dbReference type="STRING" id="568069.A0A1J1I5Y4"/>
<name>A0A1J1I5Y4_9DIPT</name>
<dbReference type="GO" id="GO:0031640">
    <property type="term" value="P:killing of cells of another organism"/>
    <property type="evidence" value="ECO:0007669"/>
    <property type="project" value="UniProtKB-KW"/>
</dbReference>
<keyword evidence="5" id="KW-0378">Hydrolase</keyword>
<comment type="catalytic activity">
    <reaction evidence="1">
        <text>Hydrolysis of (1-&gt;4)-beta-linkages between N-acetylmuramic acid and N-acetyl-D-glucosamine residues in a peptidoglycan and between N-acetyl-D-glucosamine residues in chitodextrins.</text>
        <dbReference type="EC" id="3.2.1.17"/>
    </reaction>
</comment>
<dbReference type="InterPro" id="IPR008597">
    <property type="entry name" value="Invert_lysozyme"/>
</dbReference>
<gene>
    <name evidence="9" type="primary">putative AGAP011119-PA</name>
    <name evidence="9" type="ORF">CLUMA_CG009054</name>
</gene>
<evidence type="ECO:0000256" key="1">
    <source>
        <dbReference type="ARBA" id="ARBA00000632"/>
    </source>
</evidence>
<dbReference type="GO" id="GO:0003796">
    <property type="term" value="F:lysozyme activity"/>
    <property type="evidence" value="ECO:0007669"/>
    <property type="project" value="UniProtKB-EC"/>
</dbReference>